<dbReference type="Gene3D" id="3.40.50.12170">
    <property type="entry name" value="Uncharacterised protein PF07075, DUF1343"/>
    <property type="match status" value="1"/>
</dbReference>
<dbReference type="GO" id="GO:0033922">
    <property type="term" value="F:peptidoglycan beta-N-acetylmuramidase activity"/>
    <property type="evidence" value="ECO:0007669"/>
    <property type="project" value="InterPro"/>
</dbReference>
<dbReference type="RefSeq" id="WP_035368428.1">
    <property type="nucleotide sequence ID" value="NZ_LR215050.1"/>
</dbReference>
<evidence type="ECO:0000313" key="3">
    <source>
        <dbReference type="EMBL" id="VEU82804.1"/>
    </source>
</evidence>
<protein>
    <submittedName>
        <fullName evidence="3">Uncharacterized protein conserved in bacteria</fullName>
    </submittedName>
</protein>
<dbReference type="Pfam" id="PF20732">
    <property type="entry name" value="NamZ_C"/>
    <property type="match status" value="1"/>
</dbReference>
<dbReference type="KEGG" id="ahk:NCTC10172_00828"/>
<dbReference type="PANTHER" id="PTHR42915">
    <property type="entry name" value="HYPOTHETICAL 460 KDA PROTEIN IN FEUA-SIGW INTERGENIC REGION [PRECURSOR]"/>
    <property type="match status" value="1"/>
</dbReference>
<feature type="domain" description="Peptidoglycan beta-N-acetylmuramidase NamZ N-terminal" evidence="1">
    <location>
        <begin position="21"/>
        <end position="219"/>
    </location>
</feature>
<organism evidence="3 4">
    <name type="scientific">Acholeplasma hippikon</name>
    <dbReference type="NCBI Taxonomy" id="264636"/>
    <lineage>
        <taxon>Bacteria</taxon>
        <taxon>Bacillati</taxon>
        <taxon>Mycoplasmatota</taxon>
        <taxon>Mollicutes</taxon>
        <taxon>Acholeplasmatales</taxon>
        <taxon>Acholeplasmataceae</taxon>
        <taxon>Acholeplasma</taxon>
    </lineage>
</organism>
<feature type="domain" description="Peptidoglycan beta-N-acetylmuramidase NamZ C-terminal" evidence="2">
    <location>
        <begin position="223"/>
        <end position="375"/>
    </location>
</feature>
<dbReference type="InterPro" id="IPR048503">
    <property type="entry name" value="NamZ_C"/>
</dbReference>
<dbReference type="AlphaFoldDB" id="A0A449BK25"/>
<dbReference type="PIRSF" id="PIRSF016719">
    <property type="entry name" value="UCP016719"/>
    <property type="match status" value="1"/>
</dbReference>
<dbReference type="Pfam" id="PF07075">
    <property type="entry name" value="NamZ_N"/>
    <property type="match status" value="1"/>
</dbReference>
<sequence>MLKLGIDRIDSYIDLFKGKNVGLITNPTGVDSNLKLTSEILKEKVNLVSLYAPEHGIRGDQEAGAHIESYFDQKLQLTVHSLYGKNKKPSSEILEGVDILCYDMQDVGLRFYTYIYTMAYAMIAAKENNIKFVVFDRPNPLGRDVEGNLLDLNYRSFVGYYSIPQRYGLTVGELAMLFNEAFEINCDLVVIPMENYDPKADYKTYNLPWLSPSPNLPTIDSAFVYAATCYYEGTNVSEGRGTTRPFQLIGAPFIDADDLCEKVRALNLDGIKVRPIHFTPSFSKHQGQTCHGIEIFLTDKTKFSPVRSGYQIFNIIRTYEGFEFLKPFKEGANPMINLLTGGEDVKNGTPLDEIFKQFEKDENTFRELKKRYHLYE</sequence>
<keyword evidence="4" id="KW-1185">Reference proteome</keyword>
<dbReference type="Gene3D" id="3.90.1150.140">
    <property type="match status" value="1"/>
</dbReference>
<dbReference type="PANTHER" id="PTHR42915:SF1">
    <property type="entry name" value="PEPTIDOGLYCAN BETA-N-ACETYLMURAMIDASE NAMZ"/>
    <property type="match status" value="1"/>
</dbReference>
<dbReference type="STRING" id="1408416.GCA_000702765_00266"/>
<dbReference type="InterPro" id="IPR008302">
    <property type="entry name" value="NamZ"/>
</dbReference>
<accession>A0A449BK25</accession>
<reference evidence="3 4" key="1">
    <citation type="submission" date="2019-01" db="EMBL/GenBank/DDBJ databases">
        <authorList>
            <consortium name="Pathogen Informatics"/>
        </authorList>
    </citation>
    <scope>NUCLEOTIDE SEQUENCE [LARGE SCALE GENOMIC DNA]</scope>
    <source>
        <strain evidence="3 4">NCTC10172</strain>
    </source>
</reference>
<gene>
    <name evidence="3" type="ORF">NCTC10172_00828</name>
</gene>
<dbReference type="Proteomes" id="UP000290909">
    <property type="component" value="Chromosome"/>
</dbReference>
<dbReference type="InterPro" id="IPR048502">
    <property type="entry name" value="NamZ_N"/>
</dbReference>
<dbReference type="EMBL" id="LR215050">
    <property type="protein sequence ID" value="VEU82804.1"/>
    <property type="molecule type" value="Genomic_DNA"/>
</dbReference>
<evidence type="ECO:0000259" key="2">
    <source>
        <dbReference type="Pfam" id="PF20732"/>
    </source>
</evidence>
<evidence type="ECO:0000313" key="4">
    <source>
        <dbReference type="Proteomes" id="UP000290909"/>
    </source>
</evidence>
<name>A0A449BK25_9MOLU</name>
<evidence type="ECO:0000259" key="1">
    <source>
        <dbReference type="Pfam" id="PF07075"/>
    </source>
</evidence>
<proteinExistence type="predicted"/>